<sequence>MACQSKLKFSNCSRESHNADPAVASSTPTRLESKKFMNSAKNLFLSVGALLSFLIFILLFGLIFYKLFGGSGGGEFSGDQAKNIRKISSISPSSNKESSTKNRPSVTNKTNILSNWRGFKRLWKTNNELERAQLLVQNVNLNPNSTWSARLNKYTIG</sequence>
<organism evidence="3 4">
    <name type="scientific">Meloidogyne hapla</name>
    <name type="common">Root-knot nematode worm</name>
    <dbReference type="NCBI Taxonomy" id="6305"/>
    <lineage>
        <taxon>Eukaryota</taxon>
        <taxon>Metazoa</taxon>
        <taxon>Ecdysozoa</taxon>
        <taxon>Nematoda</taxon>
        <taxon>Chromadorea</taxon>
        <taxon>Rhabditida</taxon>
        <taxon>Tylenchina</taxon>
        <taxon>Tylenchomorpha</taxon>
        <taxon>Tylenchoidea</taxon>
        <taxon>Meloidogynidae</taxon>
        <taxon>Meloidogyninae</taxon>
        <taxon>Meloidogyne</taxon>
    </lineage>
</organism>
<keyword evidence="3" id="KW-1185">Reference proteome</keyword>
<dbReference type="WBParaSite" id="MhA1_Contig423.frz3.gene2">
    <property type="protein sequence ID" value="MhA1_Contig423.frz3.gene2"/>
    <property type="gene ID" value="MhA1_Contig423.frz3.gene2"/>
</dbReference>
<keyword evidence="2" id="KW-1133">Transmembrane helix</keyword>
<accession>A0A1I8BRS9</accession>
<protein>
    <submittedName>
        <fullName evidence="4">Uncharacterized protein</fullName>
    </submittedName>
</protein>
<reference evidence="4" key="1">
    <citation type="submission" date="2016-11" db="UniProtKB">
        <authorList>
            <consortium name="WormBaseParasite"/>
        </authorList>
    </citation>
    <scope>IDENTIFICATION</scope>
</reference>
<proteinExistence type="predicted"/>
<feature type="region of interest" description="Disordered" evidence="1">
    <location>
        <begin position="87"/>
        <end position="108"/>
    </location>
</feature>
<evidence type="ECO:0000313" key="3">
    <source>
        <dbReference type="Proteomes" id="UP000095281"/>
    </source>
</evidence>
<dbReference type="Proteomes" id="UP000095281">
    <property type="component" value="Unplaced"/>
</dbReference>
<evidence type="ECO:0000256" key="2">
    <source>
        <dbReference type="SAM" id="Phobius"/>
    </source>
</evidence>
<keyword evidence="2" id="KW-0812">Transmembrane</keyword>
<feature type="transmembrane region" description="Helical" evidence="2">
    <location>
        <begin position="43"/>
        <end position="65"/>
    </location>
</feature>
<evidence type="ECO:0000256" key="1">
    <source>
        <dbReference type="SAM" id="MobiDB-lite"/>
    </source>
</evidence>
<evidence type="ECO:0000313" key="4">
    <source>
        <dbReference type="WBParaSite" id="MhA1_Contig423.frz3.gene2"/>
    </source>
</evidence>
<name>A0A1I8BRS9_MELHA</name>
<feature type="compositionally biased region" description="Low complexity" evidence="1">
    <location>
        <begin position="87"/>
        <end position="97"/>
    </location>
</feature>
<keyword evidence="2" id="KW-0472">Membrane</keyword>
<dbReference type="AlphaFoldDB" id="A0A1I8BRS9"/>